<evidence type="ECO:0000259" key="10">
    <source>
        <dbReference type="PROSITE" id="PS00716"/>
    </source>
</evidence>
<evidence type="ECO:0000313" key="12">
    <source>
        <dbReference type="Proteomes" id="UP000632498"/>
    </source>
</evidence>
<dbReference type="InterPro" id="IPR012759">
    <property type="entry name" value="RNA_pol_sigma_RpoH_proteobac"/>
</dbReference>
<dbReference type="RefSeq" id="WP_188665242.1">
    <property type="nucleotide sequence ID" value="NZ_BMHV01000016.1"/>
</dbReference>
<dbReference type="SUPFAM" id="SSF88659">
    <property type="entry name" value="Sigma3 and sigma4 domains of RNA polymerase sigma factors"/>
    <property type="match status" value="1"/>
</dbReference>
<dbReference type="NCBIfam" id="TIGR02937">
    <property type="entry name" value="sigma70-ECF"/>
    <property type="match status" value="1"/>
</dbReference>
<evidence type="ECO:0000256" key="5">
    <source>
        <dbReference type="ARBA" id="ARBA00023082"/>
    </source>
</evidence>
<dbReference type="PANTHER" id="PTHR30376">
    <property type="entry name" value="SIGMA FACTOR RPOH HEAT SHOCK RELATED"/>
    <property type="match status" value="1"/>
</dbReference>
<dbReference type="InterPro" id="IPR050813">
    <property type="entry name" value="Sigma-70_Factor"/>
</dbReference>
<dbReference type="Gene3D" id="1.10.601.10">
    <property type="entry name" value="RNA Polymerase Primary Sigma Factor"/>
    <property type="match status" value="1"/>
</dbReference>
<accession>A0A917FEP2</accession>
<dbReference type="SUPFAM" id="SSF88946">
    <property type="entry name" value="Sigma2 domain of RNA polymerase sigma factors"/>
    <property type="match status" value="1"/>
</dbReference>
<evidence type="ECO:0000256" key="4">
    <source>
        <dbReference type="ARBA" id="ARBA00023016"/>
    </source>
</evidence>
<evidence type="ECO:0000256" key="7">
    <source>
        <dbReference type="ARBA" id="ARBA00023163"/>
    </source>
</evidence>
<evidence type="ECO:0000256" key="8">
    <source>
        <dbReference type="RuleBase" id="RU362124"/>
    </source>
</evidence>
<dbReference type="InterPro" id="IPR009042">
    <property type="entry name" value="RNA_pol_sigma70_r1_2"/>
</dbReference>
<dbReference type="NCBIfam" id="TIGR02392">
    <property type="entry name" value="rpoH_proteo"/>
    <property type="match status" value="1"/>
</dbReference>
<reference evidence="11" key="1">
    <citation type="journal article" date="2014" name="Int. J. Syst. Evol. Microbiol.">
        <title>Complete genome sequence of Corynebacterium casei LMG S-19264T (=DSM 44701T), isolated from a smear-ripened cheese.</title>
        <authorList>
            <consortium name="US DOE Joint Genome Institute (JGI-PGF)"/>
            <person name="Walter F."/>
            <person name="Albersmeier A."/>
            <person name="Kalinowski J."/>
            <person name="Ruckert C."/>
        </authorList>
    </citation>
    <scope>NUCLEOTIDE SEQUENCE</scope>
    <source>
        <strain evidence="11">CGMCC 1.15254</strain>
    </source>
</reference>
<dbReference type="AlphaFoldDB" id="A0A917FEP2"/>
<dbReference type="InterPro" id="IPR000943">
    <property type="entry name" value="RNA_pol_sigma70"/>
</dbReference>
<dbReference type="PIRSF" id="PIRSF000770">
    <property type="entry name" value="RNA_pol_sigma-SigE/K"/>
    <property type="match status" value="1"/>
</dbReference>
<reference evidence="11" key="2">
    <citation type="submission" date="2020-09" db="EMBL/GenBank/DDBJ databases">
        <authorList>
            <person name="Sun Q."/>
            <person name="Zhou Y."/>
        </authorList>
    </citation>
    <scope>NUCLEOTIDE SEQUENCE</scope>
    <source>
        <strain evidence="11">CGMCC 1.15254</strain>
    </source>
</reference>
<feature type="domain" description="RNA polymerase sigma-70" evidence="9">
    <location>
        <begin position="80"/>
        <end position="93"/>
    </location>
</feature>
<dbReference type="FunFam" id="1.20.120.1810:FF:000001">
    <property type="entry name" value="RNA polymerase sigma factor RpoH"/>
    <property type="match status" value="1"/>
</dbReference>
<evidence type="ECO:0000256" key="2">
    <source>
        <dbReference type="ARBA" id="ARBA00022490"/>
    </source>
</evidence>
<dbReference type="InterPro" id="IPR013325">
    <property type="entry name" value="RNA_pol_sigma_r2"/>
</dbReference>
<organism evidence="11 12">
    <name type="scientific">Terasakiella brassicae</name>
    <dbReference type="NCBI Taxonomy" id="1634917"/>
    <lineage>
        <taxon>Bacteria</taxon>
        <taxon>Pseudomonadati</taxon>
        <taxon>Pseudomonadota</taxon>
        <taxon>Alphaproteobacteria</taxon>
        <taxon>Rhodospirillales</taxon>
        <taxon>Terasakiellaceae</taxon>
        <taxon>Terasakiella</taxon>
    </lineage>
</organism>
<dbReference type="GO" id="GO:0006352">
    <property type="term" value="P:DNA-templated transcription initiation"/>
    <property type="evidence" value="ECO:0007669"/>
    <property type="project" value="UniProtKB-UniRule"/>
</dbReference>
<comment type="caution">
    <text evidence="11">The sequence shown here is derived from an EMBL/GenBank/DDBJ whole genome shotgun (WGS) entry which is preliminary data.</text>
</comment>
<dbReference type="InterPro" id="IPR007630">
    <property type="entry name" value="RNA_pol_sigma70_r4"/>
</dbReference>
<gene>
    <name evidence="11" type="primary">rpoH2</name>
    <name evidence="11" type="ORF">GCM10011332_23190</name>
</gene>
<name>A0A917FEP2_9PROT</name>
<sequence>MSVSTVNLPALPSDSGDSLNTYLREAWKFPILSADEEYMLAKRFHESGDVDAAHKLVTSHLRLVAKIAMGYKGYGLPVADLISEGNVGLMKAVKKFEPEKGFRLSTYAMWWIRASVTEYILQSWSMVRLGTMSAQKKLFFSLRRTKRKLSIIDNGELTDEQAAAIAEQTNATADEVMHLNRRLSTRDMSLNAPLSIDEGGEHQDLLEDDRPNPEKIASDTQMHTMRNELVGQALDELNQRDRDIFERRHLSEEPPTLEELGAEYGISRERVRQLEARAFKKVKEFILGNNLAPQLT</sequence>
<dbReference type="EMBL" id="BMHV01000016">
    <property type="protein sequence ID" value="GGF68383.1"/>
    <property type="molecule type" value="Genomic_DNA"/>
</dbReference>
<dbReference type="PROSITE" id="PS00716">
    <property type="entry name" value="SIGMA70_2"/>
    <property type="match status" value="1"/>
</dbReference>
<evidence type="ECO:0000313" key="11">
    <source>
        <dbReference type="EMBL" id="GGF68383.1"/>
    </source>
</evidence>
<keyword evidence="6 8" id="KW-0238">DNA-binding</keyword>
<dbReference type="PANTHER" id="PTHR30376:SF3">
    <property type="entry name" value="RNA POLYMERASE SIGMA FACTOR RPOH"/>
    <property type="match status" value="1"/>
</dbReference>
<dbReference type="CDD" id="cd06171">
    <property type="entry name" value="Sigma70_r4"/>
    <property type="match status" value="1"/>
</dbReference>
<keyword evidence="7 8" id="KW-0804">Transcription</keyword>
<dbReference type="InterPro" id="IPR014284">
    <property type="entry name" value="RNA_pol_sigma-70_dom"/>
</dbReference>
<comment type="similarity">
    <text evidence="1 8">Belongs to the sigma-70 factor family.</text>
</comment>
<evidence type="ECO:0000256" key="3">
    <source>
        <dbReference type="ARBA" id="ARBA00023015"/>
    </source>
</evidence>
<feature type="domain" description="RNA polymerase sigma-70" evidence="10">
    <location>
        <begin position="256"/>
        <end position="282"/>
    </location>
</feature>
<keyword evidence="4" id="KW-0346">Stress response</keyword>
<proteinExistence type="inferred from homology"/>
<dbReference type="InterPro" id="IPR013324">
    <property type="entry name" value="RNA_pol_sigma_r3/r4-like"/>
</dbReference>
<dbReference type="Pfam" id="PF00140">
    <property type="entry name" value="Sigma70_r1_2"/>
    <property type="match status" value="1"/>
</dbReference>
<dbReference type="NCBIfam" id="NF005143">
    <property type="entry name" value="PRK06596.1"/>
    <property type="match status" value="1"/>
</dbReference>
<dbReference type="PROSITE" id="PS00715">
    <property type="entry name" value="SIGMA70_1"/>
    <property type="match status" value="1"/>
</dbReference>
<dbReference type="GO" id="GO:0016987">
    <property type="term" value="F:sigma factor activity"/>
    <property type="evidence" value="ECO:0007669"/>
    <property type="project" value="UniProtKB-UniRule"/>
</dbReference>
<evidence type="ECO:0000256" key="6">
    <source>
        <dbReference type="ARBA" id="ARBA00023125"/>
    </source>
</evidence>
<dbReference type="Pfam" id="PF04545">
    <property type="entry name" value="Sigma70_r4"/>
    <property type="match status" value="1"/>
</dbReference>
<keyword evidence="5 8" id="KW-0731">Sigma factor</keyword>
<dbReference type="GO" id="GO:0003677">
    <property type="term" value="F:DNA binding"/>
    <property type="evidence" value="ECO:0007669"/>
    <property type="project" value="UniProtKB-KW"/>
</dbReference>
<evidence type="ECO:0000259" key="9">
    <source>
        <dbReference type="PROSITE" id="PS00715"/>
    </source>
</evidence>
<dbReference type="PRINTS" id="PR00046">
    <property type="entry name" value="SIGMA70FCT"/>
</dbReference>
<comment type="function">
    <text evidence="8">Sigma factors are initiation factors that promote the attachment of RNA polymerase to specific initiation sites and are then released.</text>
</comment>
<protein>
    <recommendedName>
        <fullName evidence="8">RNA polymerase sigma factor</fullName>
    </recommendedName>
</protein>
<keyword evidence="3 8" id="KW-0805">Transcription regulation</keyword>
<keyword evidence="12" id="KW-1185">Reference proteome</keyword>
<keyword evidence="2" id="KW-0963">Cytoplasm</keyword>
<dbReference type="Gene3D" id="1.20.140.160">
    <property type="match status" value="1"/>
</dbReference>
<dbReference type="Pfam" id="PF04542">
    <property type="entry name" value="Sigma70_r2"/>
    <property type="match status" value="1"/>
</dbReference>
<dbReference type="Proteomes" id="UP000632498">
    <property type="component" value="Unassembled WGS sequence"/>
</dbReference>
<evidence type="ECO:0000256" key="1">
    <source>
        <dbReference type="ARBA" id="ARBA00007788"/>
    </source>
</evidence>
<dbReference type="InterPro" id="IPR007627">
    <property type="entry name" value="RNA_pol_sigma70_r2"/>
</dbReference>